<dbReference type="InterPro" id="IPR004299">
    <property type="entry name" value="MBOAT_fam"/>
</dbReference>
<dbReference type="RefSeq" id="WP_073631242.1">
    <property type="nucleotide sequence ID" value="NZ_FRXO01000009.1"/>
</dbReference>
<dbReference type="GO" id="GO:0016746">
    <property type="term" value="F:acyltransferase activity"/>
    <property type="evidence" value="ECO:0007669"/>
    <property type="project" value="UniProtKB-KW"/>
</dbReference>
<dbReference type="PIRSF" id="PIRSF500217">
    <property type="entry name" value="AlgI"/>
    <property type="match status" value="1"/>
</dbReference>
<organism evidence="13 14">
    <name type="scientific">Pseudoxanthobacter soli DSM 19599</name>
    <dbReference type="NCBI Taxonomy" id="1123029"/>
    <lineage>
        <taxon>Bacteria</taxon>
        <taxon>Pseudomonadati</taxon>
        <taxon>Pseudomonadota</taxon>
        <taxon>Alphaproteobacteria</taxon>
        <taxon>Hyphomicrobiales</taxon>
        <taxon>Segnochrobactraceae</taxon>
        <taxon>Pseudoxanthobacter</taxon>
    </lineage>
</organism>
<comment type="similarity">
    <text evidence="3 11">Belongs to the membrane-bound acyltransferase family.</text>
</comment>
<name>A0A1M7ZPT8_9HYPH</name>
<evidence type="ECO:0000256" key="5">
    <source>
        <dbReference type="ARBA" id="ARBA00022475"/>
    </source>
</evidence>
<dbReference type="Pfam" id="PF03062">
    <property type="entry name" value="MBOAT"/>
    <property type="match status" value="1"/>
</dbReference>
<keyword evidence="11 13" id="KW-0808">Transferase</keyword>
<gene>
    <name evidence="13" type="ORF">SAMN02745172_03580</name>
</gene>
<dbReference type="Proteomes" id="UP000186406">
    <property type="component" value="Unassembled WGS sequence"/>
</dbReference>
<reference evidence="13 14" key="1">
    <citation type="submission" date="2016-12" db="EMBL/GenBank/DDBJ databases">
        <authorList>
            <person name="Song W.-J."/>
            <person name="Kurnit D.M."/>
        </authorList>
    </citation>
    <scope>NUCLEOTIDE SEQUENCE [LARGE SCALE GENOMIC DNA]</scope>
    <source>
        <strain evidence="13 14">DSM 19599</strain>
    </source>
</reference>
<keyword evidence="14" id="KW-1185">Reference proteome</keyword>
<proteinExistence type="inferred from homology"/>
<dbReference type="STRING" id="1123029.SAMN02745172_03580"/>
<evidence type="ECO:0000256" key="10">
    <source>
        <dbReference type="ARBA" id="ARBA00031030"/>
    </source>
</evidence>
<feature type="transmembrane region" description="Helical" evidence="12">
    <location>
        <begin position="409"/>
        <end position="432"/>
    </location>
</feature>
<evidence type="ECO:0000256" key="6">
    <source>
        <dbReference type="ARBA" id="ARBA00022692"/>
    </source>
</evidence>
<feature type="transmembrane region" description="Helical" evidence="12">
    <location>
        <begin position="109"/>
        <end position="127"/>
    </location>
</feature>
<feature type="transmembrane region" description="Helical" evidence="12">
    <location>
        <begin position="361"/>
        <end position="379"/>
    </location>
</feature>
<feature type="transmembrane region" description="Helical" evidence="12">
    <location>
        <begin position="318"/>
        <end position="341"/>
    </location>
</feature>
<keyword evidence="9 11" id="KW-0472">Membrane</keyword>
<keyword evidence="8 12" id="KW-1133">Transmembrane helix</keyword>
<comment type="subcellular location">
    <subcellularLocation>
        <location evidence="1">Cell membrane</location>
        <topology evidence="1">Multi-pass membrane protein</topology>
    </subcellularLocation>
</comment>
<feature type="transmembrane region" description="Helical" evidence="12">
    <location>
        <begin position="444"/>
        <end position="471"/>
    </location>
</feature>
<protein>
    <recommendedName>
        <fullName evidence="4">Probable alginate O-acetylase AlgI</fullName>
    </recommendedName>
    <alternativeName>
        <fullName evidence="10">Alginate biosynthesis protein AlgI</fullName>
    </alternativeName>
</protein>
<dbReference type="PANTHER" id="PTHR13285:SF18">
    <property type="entry name" value="PROTEIN-CYSTEINE N-PALMITOYLTRANSFERASE RASP"/>
    <property type="match status" value="1"/>
</dbReference>
<comment type="pathway">
    <text evidence="2">Glycan biosynthesis; alginate biosynthesis.</text>
</comment>
<evidence type="ECO:0000256" key="7">
    <source>
        <dbReference type="ARBA" id="ARBA00022841"/>
    </source>
</evidence>
<dbReference type="GO" id="GO:0005886">
    <property type="term" value="C:plasma membrane"/>
    <property type="evidence" value="ECO:0007669"/>
    <property type="project" value="UniProtKB-SubCell"/>
</dbReference>
<keyword evidence="5 11" id="KW-1003">Cell membrane</keyword>
<evidence type="ECO:0000256" key="8">
    <source>
        <dbReference type="ARBA" id="ARBA00022989"/>
    </source>
</evidence>
<dbReference type="InterPro" id="IPR051085">
    <property type="entry name" value="MB_O-acyltransferase"/>
</dbReference>
<dbReference type="EMBL" id="FRXO01000009">
    <property type="protein sequence ID" value="SHO66918.1"/>
    <property type="molecule type" value="Genomic_DNA"/>
</dbReference>
<dbReference type="PIRSF" id="PIRSF016636">
    <property type="entry name" value="AlgI_DltB"/>
    <property type="match status" value="1"/>
</dbReference>
<dbReference type="InterPro" id="IPR028362">
    <property type="entry name" value="AlgI"/>
</dbReference>
<feature type="transmembrane region" description="Helical" evidence="12">
    <location>
        <begin position="6"/>
        <end position="23"/>
    </location>
</feature>
<evidence type="ECO:0000256" key="11">
    <source>
        <dbReference type="PIRNR" id="PIRNR016636"/>
    </source>
</evidence>
<evidence type="ECO:0000256" key="1">
    <source>
        <dbReference type="ARBA" id="ARBA00004651"/>
    </source>
</evidence>
<dbReference type="AlphaFoldDB" id="A0A1M7ZPT8"/>
<accession>A0A1M7ZPT8</accession>
<evidence type="ECO:0000256" key="12">
    <source>
        <dbReference type="SAM" id="Phobius"/>
    </source>
</evidence>
<sequence>MVFSDPLFLFGFLPAFFILYYLIADRFRNLFIALMSLLFYAVGEMRFFWVLLLSIAINYGFGLAIERWGRRDGAHTAAALPLVTGGVLGNLGILVYFKYVGFFTGNVSAFVEMMGLGFVVPVVHHVLPLGVSFFTFQGISYVVDVYRGDVRPTRSLVKFSAYKLLFPQLIAGPIVRYAEVSQDMTSRDITPSLAMEGVERFVTGLAKKVLLADTFALAADGVFGADPGTLSSSAAWLGAVCYAFQIYFDFSAYSDMAIGLGRMMGFHYPENFHYPYSATSVRDFWRRWHMTLTRWFRDYVYIPLGGNRHGSGRTYANLFIIFLLTGFWHGAEWTFLAWGIWHGLFMVLERRFDPDRWPVPAVLVRLYTLLVVLFGWVLFRSESFGQAFGMVERMLFIDRGSPTRWFTEFFDPVLAIALVFGVVLSVPVYPWIKARLHPRLRPVLGVVVLGALFALAALKSGVGAYSPFLYFRF</sequence>
<feature type="transmembrane region" description="Helical" evidence="12">
    <location>
        <begin position="77"/>
        <end position="97"/>
    </location>
</feature>
<evidence type="ECO:0000256" key="9">
    <source>
        <dbReference type="ARBA" id="ARBA00023136"/>
    </source>
</evidence>
<keyword evidence="11" id="KW-0012">Acyltransferase</keyword>
<dbReference type="PANTHER" id="PTHR13285">
    <property type="entry name" value="ACYLTRANSFERASE"/>
    <property type="match status" value="1"/>
</dbReference>
<dbReference type="InterPro" id="IPR024194">
    <property type="entry name" value="Ac/AlaTfrase_AlgI/DltB"/>
</dbReference>
<evidence type="ECO:0000313" key="14">
    <source>
        <dbReference type="Proteomes" id="UP000186406"/>
    </source>
</evidence>
<evidence type="ECO:0000256" key="3">
    <source>
        <dbReference type="ARBA" id="ARBA00010323"/>
    </source>
</evidence>
<evidence type="ECO:0000256" key="2">
    <source>
        <dbReference type="ARBA" id="ARBA00005182"/>
    </source>
</evidence>
<keyword evidence="6 12" id="KW-0812">Transmembrane</keyword>
<dbReference type="GO" id="GO:0042121">
    <property type="term" value="P:alginic acid biosynthetic process"/>
    <property type="evidence" value="ECO:0007669"/>
    <property type="project" value="UniProtKB-KW"/>
</dbReference>
<keyword evidence="7" id="KW-0016">Alginate biosynthesis</keyword>
<evidence type="ECO:0000313" key="13">
    <source>
        <dbReference type="EMBL" id="SHO66918.1"/>
    </source>
</evidence>
<evidence type="ECO:0000256" key="4">
    <source>
        <dbReference type="ARBA" id="ARBA00016084"/>
    </source>
</evidence>